<comment type="caution">
    <text evidence="16">The sequence shown here is derived from an EMBL/GenBank/DDBJ whole genome shotgun (WGS) entry which is preliminary data.</text>
</comment>
<dbReference type="InterPro" id="IPR058240">
    <property type="entry name" value="rSAM_sf"/>
</dbReference>
<comment type="catalytic activity">
    <reaction evidence="13 14">
        <text>coproporphyrinogen III + 2 S-adenosyl-L-methionine = protoporphyrinogen IX + 2 5'-deoxyadenosine + 2 L-methionine + 2 CO2</text>
        <dbReference type="Rhea" id="RHEA:15425"/>
        <dbReference type="ChEBI" id="CHEBI:16526"/>
        <dbReference type="ChEBI" id="CHEBI:17319"/>
        <dbReference type="ChEBI" id="CHEBI:57307"/>
        <dbReference type="ChEBI" id="CHEBI:57309"/>
        <dbReference type="ChEBI" id="CHEBI:57844"/>
        <dbReference type="ChEBI" id="CHEBI:59789"/>
        <dbReference type="EC" id="1.3.98.3"/>
    </reaction>
</comment>
<dbReference type="PANTHER" id="PTHR13932:SF6">
    <property type="entry name" value="OXYGEN-INDEPENDENT COPROPORPHYRINOGEN III OXIDASE"/>
    <property type="match status" value="1"/>
</dbReference>
<dbReference type="InterPro" id="IPR007197">
    <property type="entry name" value="rSAM"/>
</dbReference>
<dbReference type="Pfam" id="PF04055">
    <property type="entry name" value="Radical_SAM"/>
    <property type="match status" value="1"/>
</dbReference>
<proteinExistence type="inferred from homology"/>
<comment type="cofactor">
    <cofactor evidence="14">
        <name>[4Fe-4S] cluster</name>
        <dbReference type="ChEBI" id="CHEBI:49883"/>
    </cofactor>
    <text evidence="14">Binds 1 [4Fe-4S] cluster. The cluster is coordinated with 3 cysteines and an exchangeable S-adenosyl-L-methionine.</text>
</comment>
<dbReference type="GO" id="GO:0051989">
    <property type="term" value="F:coproporphyrinogen dehydrogenase activity"/>
    <property type="evidence" value="ECO:0007669"/>
    <property type="project" value="UniProtKB-EC"/>
</dbReference>
<dbReference type="EC" id="1.3.98.3" evidence="14"/>
<evidence type="ECO:0000256" key="6">
    <source>
        <dbReference type="ARBA" id="ARBA00022490"/>
    </source>
</evidence>
<protein>
    <recommendedName>
        <fullName evidence="14">Coproporphyrinogen-III oxidase</fullName>
        <ecNumber evidence="14">1.3.98.3</ecNumber>
    </recommendedName>
</protein>
<dbReference type="Gene3D" id="1.10.10.920">
    <property type="match status" value="1"/>
</dbReference>
<gene>
    <name evidence="16" type="primary">hemN</name>
    <name evidence="16" type="ORF">H9642_17985</name>
</gene>
<evidence type="ECO:0000256" key="7">
    <source>
        <dbReference type="ARBA" id="ARBA00022691"/>
    </source>
</evidence>
<evidence type="ECO:0000256" key="13">
    <source>
        <dbReference type="ARBA" id="ARBA00048321"/>
    </source>
</evidence>
<dbReference type="CDD" id="cd01335">
    <property type="entry name" value="Radical_SAM"/>
    <property type="match status" value="1"/>
</dbReference>
<comment type="subunit">
    <text evidence="4">Monomer.</text>
</comment>
<dbReference type="Gene3D" id="3.20.20.70">
    <property type="entry name" value="Aldolase class I"/>
    <property type="match status" value="1"/>
</dbReference>
<dbReference type="PIRSF" id="PIRSF000167">
    <property type="entry name" value="HemN"/>
    <property type="match status" value="1"/>
</dbReference>
<comment type="subcellular location">
    <subcellularLocation>
        <location evidence="1 14">Cytoplasm</location>
    </subcellularLocation>
</comment>
<evidence type="ECO:0000256" key="2">
    <source>
        <dbReference type="ARBA" id="ARBA00004785"/>
    </source>
</evidence>
<accession>A0ABR8TTG6</accession>
<reference evidence="16 17" key="1">
    <citation type="submission" date="2020-08" db="EMBL/GenBank/DDBJ databases">
        <title>A Genomic Blueprint of the Chicken Gut Microbiome.</title>
        <authorList>
            <person name="Gilroy R."/>
            <person name="Ravi A."/>
            <person name="Getino M."/>
            <person name="Pursley I."/>
            <person name="Horton D.L."/>
            <person name="Alikhan N.-F."/>
            <person name="Baker D."/>
            <person name="Gharbi K."/>
            <person name="Hall N."/>
            <person name="Watson M."/>
            <person name="Adriaenssens E.M."/>
            <person name="Foster-Nyarko E."/>
            <person name="Jarju S."/>
            <person name="Secka A."/>
            <person name="Antonio M."/>
            <person name="Oren A."/>
            <person name="Chaudhuri R."/>
            <person name="La Ragione R.M."/>
            <person name="Hildebrand F."/>
            <person name="Pallen M.J."/>
        </authorList>
    </citation>
    <scope>NUCLEOTIDE SEQUENCE [LARGE SCALE GENOMIC DNA]</scope>
    <source>
        <strain evidence="16 17">Sa2CUA2</strain>
    </source>
</reference>
<evidence type="ECO:0000256" key="10">
    <source>
        <dbReference type="ARBA" id="ARBA00023004"/>
    </source>
</evidence>
<organism evidence="16 17">
    <name type="scientific">Serpens gallinarum</name>
    <dbReference type="NCBI Taxonomy" id="2763075"/>
    <lineage>
        <taxon>Bacteria</taxon>
        <taxon>Pseudomonadati</taxon>
        <taxon>Pseudomonadota</taxon>
        <taxon>Gammaproteobacteria</taxon>
        <taxon>Pseudomonadales</taxon>
        <taxon>Pseudomonadaceae</taxon>
        <taxon>Pseudomonas</taxon>
    </lineage>
</organism>
<evidence type="ECO:0000256" key="8">
    <source>
        <dbReference type="ARBA" id="ARBA00022723"/>
    </source>
</evidence>
<evidence type="ECO:0000313" key="16">
    <source>
        <dbReference type="EMBL" id="MBD7979068.1"/>
    </source>
</evidence>
<evidence type="ECO:0000256" key="1">
    <source>
        <dbReference type="ARBA" id="ARBA00004496"/>
    </source>
</evidence>
<keyword evidence="17" id="KW-1185">Reference proteome</keyword>
<dbReference type="EMBL" id="JACSQG010000017">
    <property type="protein sequence ID" value="MBD7979068.1"/>
    <property type="molecule type" value="Genomic_DNA"/>
</dbReference>
<dbReference type="Proteomes" id="UP000611945">
    <property type="component" value="Unassembled WGS sequence"/>
</dbReference>
<keyword evidence="6 14" id="KW-0963">Cytoplasm</keyword>
<evidence type="ECO:0000259" key="15">
    <source>
        <dbReference type="PROSITE" id="PS51918"/>
    </source>
</evidence>
<evidence type="ECO:0000256" key="4">
    <source>
        <dbReference type="ARBA" id="ARBA00011245"/>
    </source>
</evidence>
<keyword evidence="9 14" id="KW-0560">Oxidoreductase</keyword>
<dbReference type="NCBIfam" id="TIGR00538">
    <property type="entry name" value="hemN"/>
    <property type="match status" value="1"/>
</dbReference>
<feature type="domain" description="Radical SAM core" evidence="15">
    <location>
        <begin position="48"/>
        <end position="287"/>
    </location>
</feature>
<dbReference type="Pfam" id="PF06969">
    <property type="entry name" value="HemN_C"/>
    <property type="match status" value="1"/>
</dbReference>
<keyword evidence="7 14" id="KW-0949">S-adenosyl-L-methionine</keyword>
<comment type="pathway">
    <text evidence="2 14">Porphyrin-containing compound metabolism; protoporphyrin-IX biosynthesis; protoporphyrinogen-IX from coproporphyrinogen-III (AdoMet route): step 1/1.</text>
</comment>
<evidence type="ECO:0000313" key="17">
    <source>
        <dbReference type="Proteomes" id="UP000611945"/>
    </source>
</evidence>
<keyword evidence="8 14" id="KW-0479">Metal-binding</keyword>
<keyword evidence="5 14" id="KW-0004">4Fe-4S</keyword>
<dbReference type="SMART" id="SM00729">
    <property type="entry name" value="Elp3"/>
    <property type="match status" value="1"/>
</dbReference>
<sequence length="463" mass="52961">MLDAIRWDTALIRRYEQASPGYNTYPDEEQFSPNVGSFEVLHALRDSHRSGRPLSLYLHLPFCANLCYYCTSNKVITKDRGRARFYLELLEKEIAMVARHVGHQQRVEQLHFGGGTPTFLSHDELRRLMACLRTHFNLLEDNHGDYGIEVDPREADWQTMGLLRELGFNRVSLSVQALDPEVQLAINRLQSLEQTRTIIEAARTLQYRSINVDLLYGLPKQTPQRFAHTVEAMIELQPDRLTLSHHEHCPDRYSAHRRINPAELPGPELKLEMLQGSVEQLTAAGYRFIGMNHFVLPDDELAMIQEDGNLQYNLLGYVGQNHCDLIGLGVSAISRIGNLYSQNHSDLTSYQQSLDYEQLPVWRGLKDTPDDQLRRAVIQSLICRFDLDIVALERNYGINFQIYFADIYAALLHMAKDGLLKLNAQRLEILPEGRLLAQSICQLFDRYSPLCKTTIDAPGALIT</sequence>
<dbReference type="RefSeq" id="WP_251837844.1">
    <property type="nucleotide sequence ID" value="NZ_JACSQG010000017.1"/>
</dbReference>
<dbReference type="InterPro" id="IPR004558">
    <property type="entry name" value="Coprogen_oxidase_HemN"/>
</dbReference>
<dbReference type="PROSITE" id="PS51918">
    <property type="entry name" value="RADICAL_SAM"/>
    <property type="match status" value="1"/>
</dbReference>
<evidence type="ECO:0000256" key="12">
    <source>
        <dbReference type="ARBA" id="ARBA00023244"/>
    </source>
</evidence>
<dbReference type="PANTHER" id="PTHR13932">
    <property type="entry name" value="COPROPORPHYRINIGEN III OXIDASE"/>
    <property type="match status" value="1"/>
</dbReference>
<dbReference type="InterPro" id="IPR034505">
    <property type="entry name" value="Coproporphyrinogen-III_oxidase"/>
</dbReference>
<dbReference type="SFLD" id="SFLDS00029">
    <property type="entry name" value="Radical_SAM"/>
    <property type="match status" value="1"/>
</dbReference>
<dbReference type="InterPro" id="IPR006638">
    <property type="entry name" value="Elp3/MiaA/NifB-like_rSAM"/>
</dbReference>
<evidence type="ECO:0000256" key="14">
    <source>
        <dbReference type="PIRNR" id="PIRNR000167"/>
    </source>
</evidence>
<keyword evidence="10 14" id="KW-0408">Iron</keyword>
<evidence type="ECO:0000256" key="11">
    <source>
        <dbReference type="ARBA" id="ARBA00023014"/>
    </source>
</evidence>
<evidence type="ECO:0000256" key="3">
    <source>
        <dbReference type="ARBA" id="ARBA00005493"/>
    </source>
</evidence>
<dbReference type="InterPro" id="IPR013785">
    <property type="entry name" value="Aldolase_TIM"/>
</dbReference>
<dbReference type="SFLD" id="SFLDG01065">
    <property type="entry name" value="anaerobic_coproporphyrinogen-I"/>
    <property type="match status" value="1"/>
</dbReference>
<evidence type="ECO:0000256" key="5">
    <source>
        <dbReference type="ARBA" id="ARBA00022485"/>
    </source>
</evidence>
<comment type="similarity">
    <text evidence="3 14">Belongs to the anaerobic coproporphyrinogen-III oxidase family.</text>
</comment>
<keyword evidence="12 14" id="KW-0627">Porphyrin biosynthesis</keyword>
<evidence type="ECO:0000256" key="9">
    <source>
        <dbReference type="ARBA" id="ARBA00023002"/>
    </source>
</evidence>
<dbReference type="InterPro" id="IPR010723">
    <property type="entry name" value="HemN_C"/>
</dbReference>
<dbReference type="SFLD" id="SFLDG01082">
    <property type="entry name" value="B12-binding_domain_containing"/>
    <property type="match status" value="1"/>
</dbReference>
<dbReference type="SUPFAM" id="SSF102114">
    <property type="entry name" value="Radical SAM enzymes"/>
    <property type="match status" value="1"/>
</dbReference>
<name>A0ABR8TTG6_9PSED</name>
<keyword evidence="11 14" id="KW-0411">Iron-sulfur</keyword>